<protein>
    <recommendedName>
        <fullName evidence="5">Glycosyltransferase 2-like domain-containing protein</fullName>
    </recommendedName>
</protein>
<reference evidence="6 7" key="1">
    <citation type="submission" date="2018-06" db="EMBL/GenBank/DDBJ databases">
        <title>Azoarcus communis strain SWub3 genome.</title>
        <authorList>
            <person name="Zorraquino Salvo V."/>
            <person name="Toubiana D."/>
            <person name="Blumwald E."/>
        </authorList>
    </citation>
    <scope>NUCLEOTIDE SEQUENCE [LARGE SCALE GENOMIC DNA]</scope>
    <source>
        <strain evidence="6 7">SWub3</strain>
    </source>
</reference>
<keyword evidence="4" id="KW-0472">Membrane</keyword>
<dbReference type="InterPro" id="IPR029044">
    <property type="entry name" value="Nucleotide-diphossugar_trans"/>
</dbReference>
<proteinExistence type="inferred from homology"/>
<dbReference type="AlphaFoldDB" id="A0A323URV9"/>
<gene>
    <name evidence="6" type="ORF">DNK49_18135</name>
</gene>
<name>A0A323URV9_9RHOO</name>
<sequence>MTASVPSLHIVITDFNGFGQTKLCLQALRSSFDRDFHVIVVDHGTTDDTRRALECHFPEVTRLRGSPELWWAGATNLGVRKALELGAARVMLLNNDCYVTPETISALGVITREYPDAIVAPVQRDAASGRITSIAPRDRLWLGFPTVSGGGMLTPEVQARGSIPCSLIIGGRGVSIPSGVFNKLGLFDEVGLPHYFADHDFYFRARKAGIPLCVATRSVVDVDRTRTSVADGLDVLSFSAFVNTLTNRRSHRNLRDAIVFFRKHYPIQGLYGAGVMFYFTRYFLVYLASRIRRLVRF</sequence>
<dbReference type="RefSeq" id="WP_110527840.1">
    <property type="nucleotide sequence ID" value="NZ_QKOE01000017.1"/>
</dbReference>
<comment type="similarity">
    <text evidence="1">Belongs to the glycosyltransferase 2 family.</text>
</comment>
<dbReference type="Pfam" id="PF00535">
    <property type="entry name" value="Glycos_transf_2"/>
    <property type="match status" value="1"/>
</dbReference>
<dbReference type="EMBL" id="QKOE01000017">
    <property type="protein sequence ID" value="PZA15087.1"/>
    <property type="molecule type" value="Genomic_DNA"/>
</dbReference>
<organism evidence="6 7">
    <name type="scientific">Parazoarcus communis SWub3 = DSM 12120</name>
    <dbReference type="NCBI Taxonomy" id="1121029"/>
    <lineage>
        <taxon>Bacteria</taxon>
        <taxon>Pseudomonadati</taxon>
        <taxon>Pseudomonadota</taxon>
        <taxon>Betaproteobacteria</taxon>
        <taxon>Rhodocyclales</taxon>
        <taxon>Zoogloeaceae</taxon>
        <taxon>Parazoarcus</taxon>
    </lineage>
</organism>
<dbReference type="PANTHER" id="PTHR43179">
    <property type="entry name" value="RHAMNOSYLTRANSFERASE WBBL"/>
    <property type="match status" value="1"/>
</dbReference>
<evidence type="ECO:0000313" key="7">
    <source>
        <dbReference type="Proteomes" id="UP000248259"/>
    </source>
</evidence>
<evidence type="ECO:0000256" key="3">
    <source>
        <dbReference type="ARBA" id="ARBA00022679"/>
    </source>
</evidence>
<dbReference type="OrthoDB" id="9771846at2"/>
<comment type="caution">
    <text evidence="6">The sequence shown here is derived from an EMBL/GenBank/DDBJ whole genome shotgun (WGS) entry which is preliminary data.</text>
</comment>
<keyword evidence="2" id="KW-0328">Glycosyltransferase</keyword>
<keyword evidence="3" id="KW-0808">Transferase</keyword>
<feature type="transmembrane region" description="Helical" evidence="4">
    <location>
        <begin position="269"/>
        <end position="288"/>
    </location>
</feature>
<keyword evidence="4" id="KW-0812">Transmembrane</keyword>
<evidence type="ECO:0000259" key="5">
    <source>
        <dbReference type="Pfam" id="PF00535"/>
    </source>
</evidence>
<keyword evidence="7" id="KW-1185">Reference proteome</keyword>
<evidence type="ECO:0000313" key="6">
    <source>
        <dbReference type="EMBL" id="PZA15087.1"/>
    </source>
</evidence>
<evidence type="ECO:0000256" key="2">
    <source>
        <dbReference type="ARBA" id="ARBA00022676"/>
    </source>
</evidence>
<dbReference type="GO" id="GO:0016757">
    <property type="term" value="F:glycosyltransferase activity"/>
    <property type="evidence" value="ECO:0007669"/>
    <property type="project" value="UniProtKB-KW"/>
</dbReference>
<accession>A0A323URV9</accession>
<dbReference type="PANTHER" id="PTHR43179:SF12">
    <property type="entry name" value="GALACTOFURANOSYLTRANSFERASE GLFT2"/>
    <property type="match status" value="1"/>
</dbReference>
<dbReference type="Gene3D" id="3.90.550.10">
    <property type="entry name" value="Spore Coat Polysaccharide Biosynthesis Protein SpsA, Chain A"/>
    <property type="match status" value="1"/>
</dbReference>
<evidence type="ECO:0000256" key="1">
    <source>
        <dbReference type="ARBA" id="ARBA00006739"/>
    </source>
</evidence>
<dbReference type="Proteomes" id="UP000248259">
    <property type="component" value="Unassembled WGS sequence"/>
</dbReference>
<keyword evidence="4" id="KW-1133">Transmembrane helix</keyword>
<evidence type="ECO:0000256" key="4">
    <source>
        <dbReference type="SAM" id="Phobius"/>
    </source>
</evidence>
<dbReference type="InterPro" id="IPR001173">
    <property type="entry name" value="Glyco_trans_2-like"/>
</dbReference>
<feature type="domain" description="Glycosyltransferase 2-like" evidence="5">
    <location>
        <begin position="11"/>
        <end position="120"/>
    </location>
</feature>
<dbReference type="SUPFAM" id="SSF53448">
    <property type="entry name" value="Nucleotide-diphospho-sugar transferases"/>
    <property type="match status" value="1"/>
</dbReference>